<evidence type="ECO:0000256" key="2">
    <source>
        <dbReference type="ARBA" id="ARBA00022801"/>
    </source>
</evidence>
<dbReference type="Proteomes" id="UP001592528">
    <property type="component" value="Unassembled WGS sequence"/>
</dbReference>
<comment type="cofactor">
    <cofactor evidence="1">
        <name>Mg(2+)</name>
        <dbReference type="ChEBI" id="CHEBI:18420"/>
    </cofactor>
</comment>
<dbReference type="Gene3D" id="3.90.79.10">
    <property type="entry name" value="Nucleoside Triphosphate Pyrophosphohydrolase"/>
    <property type="match status" value="1"/>
</dbReference>
<dbReference type="PROSITE" id="PS51462">
    <property type="entry name" value="NUDIX"/>
    <property type="match status" value="1"/>
</dbReference>
<protein>
    <submittedName>
        <fullName evidence="5">NUDIX domain-containing protein</fullName>
    </submittedName>
</protein>
<evidence type="ECO:0000256" key="3">
    <source>
        <dbReference type="ARBA" id="ARBA00022842"/>
    </source>
</evidence>
<dbReference type="InterPro" id="IPR000086">
    <property type="entry name" value="NUDIX_hydrolase_dom"/>
</dbReference>
<dbReference type="EMBL" id="JBHEZZ010000004">
    <property type="protein sequence ID" value="MFC1401721.1"/>
    <property type="molecule type" value="Genomic_DNA"/>
</dbReference>
<dbReference type="PROSITE" id="PS00893">
    <property type="entry name" value="NUDIX_BOX"/>
    <property type="match status" value="1"/>
</dbReference>
<dbReference type="PANTHER" id="PTHR43046:SF12">
    <property type="entry name" value="GDP-MANNOSE MANNOSYL HYDROLASE"/>
    <property type="match status" value="1"/>
</dbReference>
<dbReference type="Pfam" id="PF00293">
    <property type="entry name" value="NUDIX"/>
    <property type="match status" value="1"/>
</dbReference>
<dbReference type="PANTHER" id="PTHR43046">
    <property type="entry name" value="GDP-MANNOSE MANNOSYL HYDROLASE"/>
    <property type="match status" value="1"/>
</dbReference>
<evidence type="ECO:0000259" key="4">
    <source>
        <dbReference type="PROSITE" id="PS51462"/>
    </source>
</evidence>
<dbReference type="SUPFAM" id="SSF55811">
    <property type="entry name" value="Nudix"/>
    <property type="match status" value="1"/>
</dbReference>
<sequence length="172" mass="19253">MSDETEENERGRISRRAARILVLDPEGAVFLQLHDDIEVGPHWVLPGGGLHQGEDELAGALRETVEETGWTDVVPGPALWIWEHDYTRSGVPTRQHEVIFLGSAPRRDPIGDLTESFAHDGIMTCRWWTPDELADCAEVLWPPQLVRLLADLRREGPPAQPIDLGYVPNGPR</sequence>
<dbReference type="InterPro" id="IPR015797">
    <property type="entry name" value="NUDIX_hydrolase-like_dom_sf"/>
</dbReference>
<keyword evidence="2" id="KW-0378">Hydrolase</keyword>
<feature type="domain" description="Nudix hydrolase" evidence="4">
    <location>
        <begin position="13"/>
        <end position="151"/>
    </location>
</feature>
<evidence type="ECO:0000313" key="5">
    <source>
        <dbReference type="EMBL" id="MFC1401721.1"/>
    </source>
</evidence>
<proteinExistence type="predicted"/>
<reference evidence="5 6" key="1">
    <citation type="submission" date="2024-09" db="EMBL/GenBank/DDBJ databases">
        <authorList>
            <person name="Lee S.D."/>
        </authorList>
    </citation>
    <scope>NUCLEOTIDE SEQUENCE [LARGE SCALE GENOMIC DNA]</scope>
    <source>
        <strain evidence="5 6">N1-5</strain>
    </source>
</reference>
<comment type="caution">
    <text evidence="5">The sequence shown here is derived from an EMBL/GenBank/DDBJ whole genome shotgun (WGS) entry which is preliminary data.</text>
</comment>
<keyword evidence="6" id="KW-1185">Reference proteome</keyword>
<dbReference type="InterPro" id="IPR020084">
    <property type="entry name" value="NUDIX_hydrolase_CS"/>
</dbReference>
<name>A0ABV6UJX9_9ACTN</name>
<accession>A0ABV6UJX9</accession>
<gene>
    <name evidence="5" type="ORF">ACEZDJ_10515</name>
</gene>
<dbReference type="RefSeq" id="WP_051726280.1">
    <property type="nucleotide sequence ID" value="NZ_JBHEZZ010000004.1"/>
</dbReference>
<organism evidence="5 6">
    <name type="scientific">Streptacidiphilus cavernicola</name>
    <dbReference type="NCBI Taxonomy" id="3342716"/>
    <lineage>
        <taxon>Bacteria</taxon>
        <taxon>Bacillati</taxon>
        <taxon>Actinomycetota</taxon>
        <taxon>Actinomycetes</taxon>
        <taxon>Kitasatosporales</taxon>
        <taxon>Streptomycetaceae</taxon>
        <taxon>Streptacidiphilus</taxon>
    </lineage>
</organism>
<evidence type="ECO:0000313" key="6">
    <source>
        <dbReference type="Proteomes" id="UP001592528"/>
    </source>
</evidence>
<evidence type="ECO:0000256" key="1">
    <source>
        <dbReference type="ARBA" id="ARBA00001946"/>
    </source>
</evidence>
<keyword evidence="3" id="KW-0460">Magnesium</keyword>